<dbReference type="EMBL" id="CAQQ02080562">
    <property type="status" value="NOT_ANNOTATED_CDS"/>
    <property type="molecule type" value="Genomic_DNA"/>
</dbReference>
<dbReference type="SMART" id="SM00645">
    <property type="entry name" value="Pept_C1"/>
    <property type="match status" value="1"/>
</dbReference>
<dbReference type="InterPro" id="IPR025660">
    <property type="entry name" value="Pept_his_AS"/>
</dbReference>
<dbReference type="HOGENOM" id="CLU_012184_3_3_1"/>
<evidence type="ECO:0000256" key="5">
    <source>
        <dbReference type="ARBA" id="ARBA00022807"/>
    </source>
</evidence>
<keyword evidence="6" id="KW-0865">Zymogen</keyword>
<feature type="signal peptide" evidence="8">
    <location>
        <begin position="1"/>
        <end position="22"/>
    </location>
</feature>
<keyword evidence="5" id="KW-0788">Thiol protease</keyword>
<keyword evidence="11" id="KW-1185">Reference proteome</keyword>
<dbReference type="PROSITE" id="PS00640">
    <property type="entry name" value="THIOL_PROTEASE_ASN"/>
    <property type="match status" value="1"/>
</dbReference>
<evidence type="ECO:0000256" key="3">
    <source>
        <dbReference type="ARBA" id="ARBA00022729"/>
    </source>
</evidence>
<dbReference type="AlphaFoldDB" id="T1GCP4"/>
<dbReference type="Pfam" id="PF00112">
    <property type="entry name" value="Peptidase_C1"/>
    <property type="match status" value="1"/>
</dbReference>
<evidence type="ECO:0000313" key="10">
    <source>
        <dbReference type="EnsemblMetazoa" id="MESCA001064-PA"/>
    </source>
</evidence>
<feature type="domain" description="Peptidase C1A papain C-terminal" evidence="9">
    <location>
        <begin position="94"/>
        <end position="343"/>
    </location>
</feature>
<dbReference type="SUPFAM" id="SSF54001">
    <property type="entry name" value="Cysteine proteinases"/>
    <property type="match status" value="1"/>
</dbReference>
<dbReference type="FunFam" id="3.90.70.10:FF:000031">
    <property type="entry name" value="Cathepsin B"/>
    <property type="match status" value="1"/>
</dbReference>
<evidence type="ECO:0000259" key="9">
    <source>
        <dbReference type="SMART" id="SM00645"/>
    </source>
</evidence>
<reference evidence="10" key="2">
    <citation type="submission" date="2015-06" db="UniProtKB">
        <authorList>
            <consortium name="EnsemblMetazoa"/>
        </authorList>
    </citation>
    <scope>IDENTIFICATION</scope>
</reference>
<dbReference type="Proteomes" id="UP000015102">
    <property type="component" value="Unassembled WGS sequence"/>
</dbReference>
<dbReference type="InterPro" id="IPR012599">
    <property type="entry name" value="Propeptide_C1A"/>
</dbReference>
<dbReference type="PROSITE" id="PS00639">
    <property type="entry name" value="THIOL_PROTEASE_HIS"/>
    <property type="match status" value="1"/>
</dbReference>
<evidence type="ECO:0000256" key="6">
    <source>
        <dbReference type="ARBA" id="ARBA00023145"/>
    </source>
</evidence>
<dbReference type="Pfam" id="PF08127">
    <property type="entry name" value="Propeptide_C1"/>
    <property type="match status" value="1"/>
</dbReference>
<dbReference type="GO" id="GO:0006508">
    <property type="term" value="P:proteolysis"/>
    <property type="evidence" value="ECO:0007669"/>
    <property type="project" value="UniProtKB-KW"/>
</dbReference>
<dbReference type="Gene3D" id="3.90.70.10">
    <property type="entry name" value="Cysteine proteinases"/>
    <property type="match status" value="1"/>
</dbReference>
<dbReference type="PRINTS" id="PR00705">
    <property type="entry name" value="PAPAIN"/>
</dbReference>
<dbReference type="InterPro" id="IPR000169">
    <property type="entry name" value="Pept_cys_AS"/>
</dbReference>
<comment type="similarity">
    <text evidence="1">Belongs to the peptidase C1 family.</text>
</comment>
<keyword evidence="2" id="KW-0645">Protease</keyword>
<protein>
    <recommendedName>
        <fullName evidence="9">Peptidase C1A papain C-terminal domain-containing protein</fullName>
    </recommendedName>
</protein>
<evidence type="ECO:0000256" key="7">
    <source>
        <dbReference type="ARBA" id="ARBA00023157"/>
    </source>
</evidence>
<dbReference type="InterPro" id="IPR013128">
    <property type="entry name" value="Peptidase_C1A"/>
</dbReference>
<evidence type="ECO:0000256" key="2">
    <source>
        <dbReference type="ARBA" id="ARBA00022670"/>
    </source>
</evidence>
<dbReference type="STRING" id="36166.T1GCP4"/>
<proteinExistence type="inferred from homology"/>
<dbReference type="InterPro" id="IPR038765">
    <property type="entry name" value="Papain-like_cys_pep_sf"/>
</dbReference>
<evidence type="ECO:0000256" key="4">
    <source>
        <dbReference type="ARBA" id="ARBA00022801"/>
    </source>
</evidence>
<keyword evidence="4" id="KW-0378">Hydrolase</keyword>
<evidence type="ECO:0000313" key="11">
    <source>
        <dbReference type="Proteomes" id="UP000015102"/>
    </source>
</evidence>
<dbReference type="OMA" id="DEKIPYW"/>
<dbReference type="PROSITE" id="PS00139">
    <property type="entry name" value="THIOL_PROTEASE_CYS"/>
    <property type="match status" value="1"/>
</dbReference>
<dbReference type="InterPro" id="IPR000668">
    <property type="entry name" value="Peptidase_C1A_C"/>
</dbReference>
<name>T1GCP4_MEGSC</name>
<dbReference type="EnsemblMetazoa" id="MESCA001064-RA">
    <property type="protein sequence ID" value="MESCA001064-PA"/>
    <property type="gene ID" value="MESCA001064"/>
</dbReference>
<evidence type="ECO:0000256" key="8">
    <source>
        <dbReference type="SAM" id="SignalP"/>
    </source>
</evidence>
<feature type="chain" id="PRO_5018709501" description="Peptidase C1A papain C-terminal domain-containing protein" evidence="8">
    <location>
        <begin position="23"/>
        <end position="346"/>
    </location>
</feature>
<dbReference type="PANTHER" id="PTHR12411">
    <property type="entry name" value="CYSTEINE PROTEASE FAMILY C1-RELATED"/>
    <property type="match status" value="1"/>
</dbReference>
<keyword evidence="3 8" id="KW-0732">Signal</keyword>
<dbReference type="GO" id="GO:0004197">
    <property type="term" value="F:cysteine-type endopeptidase activity"/>
    <property type="evidence" value="ECO:0007669"/>
    <property type="project" value="InterPro"/>
</dbReference>
<reference evidence="11" key="1">
    <citation type="submission" date="2013-02" db="EMBL/GenBank/DDBJ databases">
        <authorList>
            <person name="Hughes D."/>
        </authorList>
    </citation>
    <scope>NUCLEOTIDE SEQUENCE</scope>
    <source>
        <strain>Durham</strain>
        <strain evidence="11">NC isolate 2 -- Noor lab</strain>
    </source>
</reference>
<evidence type="ECO:0000256" key="1">
    <source>
        <dbReference type="ARBA" id="ARBA00008455"/>
    </source>
</evidence>
<accession>T1GCP4</accession>
<dbReference type="CDD" id="cd02620">
    <property type="entry name" value="Peptidase_C1A_CathepsinB"/>
    <property type="match status" value="1"/>
</dbReference>
<sequence length="346" mass="38668">MKTSFCAVIAVSLFAICAGNVADIVLEPEYGLMSENFLQQVQEKAKQSTWTAGQNKLASAPISYIKGLMGVHEENHLYRLEEKEFDHNLKDEELPENFDSRENWPKCPTIQEIRDQGSCGSCWAFGAVEAMSDRYCIHSNATKHFRFSADDLVSCCHTCGFGCNGGFPGAAWSYWTRKGIVSGGPFDTQIGCRPYEIAPCEHHVNGTRPSCEGEGGKTPKCVHKCRQGYKYTYEQDKHFGAKSYSINKSPVEIQKEIYKNGPLEAAFTVYEDLILYKDGVYQHVHGKALGGHAIRMLGWGVEKGTPYWLIANSWNTDWGNNGFFKILRGKDHCGIESQISAGIPKY</sequence>
<keyword evidence="7" id="KW-1015">Disulfide bond</keyword>
<organism evidence="10 11">
    <name type="scientific">Megaselia scalaris</name>
    <name type="common">Humpbacked fly</name>
    <name type="synonym">Phora scalaris</name>
    <dbReference type="NCBI Taxonomy" id="36166"/>
    <lineage>
        <taxon>Eukaryota</taxon>
        <taxon>Metazoa</taxon>
        <taxon>Ecdysozoa</taxon>
        <taxon>Arthropoda</taxon>
        <taxon>Hexapoda</taxon>
        <taxon>Insecta</taxon>
        <taxon>Pterygota</taxon>
        <taxon>Neoptera</taxon>
        <taxon>Endopterygota</taxon>
        <taxon>Diptera</taxon>
        <taxon>Brachycera</taxon>
        <taxon>Muscomorpha</taxon>
        <taxon>Platypezoidea</taxon>
        <taxon>Phoridae</taxon>
        <taxon>Megaseliini</taxon>
        <taxon>Megaselia</taxon>
    </lineage>
</organism>
<dbReference type="InterPro" id="IPR025661">
    <property type="entry name" value="Pept_asp_AS"/>
</dbReference>